<dbReference type="GO" id="GO:0004674">
    <property type="term" value="F:protein serine/threonine kinase activity"/>
    <property type="evidence" value="ECO:0007669"/>
    <property type="project" value="UniProtKB-KW"/>
</dbReference>
<feature type="compositionally biased region" description="Low complexity" evidence="12">
    <location>
        <begin position="723"/>
        <end position="744"/>
    </location>
</feature>
<feature type="binding site" evidence="9">
    <location>
        <position position="472"/>
    </location>
    <ligand>
        <name>ATP</name>
        <dbReference type="ChEBI" id="CHEBI:30616"/>
    </ligand>
</feature>
<dbReference type="Gene3D" id="1.10.510.10">
    <property type="entry name" value="Transferase(Phosphotransferase) domain 1"/>
    <property type="match status" value="1"/>
</dbReference>
<dbReference type="InterPro" id="IPR008271">
    <property type="entry name" value="Ser/Thr_kinase_AS"/>
</dbReference>
<keyword evidence="15" id="KW-1185">Reference proteome</keyword>
<keyword evidence="2" id="KW-0157">Chromophore</keyword>
<dbReference type="InterPro" id="IPR000719">
    <property type="entry name" value="Prot_kinase_dom"/>
</dbReference>
<keyword evidence="2" id="KW-0600">Photoreceptor protein</keyword>
<evidence type="ECO:0000256" key="8">
    <source>
        <dbReference type="PIRSR" id="PIRSR630616-1"/>
    </source>
</evidence>
<dbReference type="PROSITE" id="PS00108">
    <property type="entry name" value="PROTEIN_KINASE_ST"/>
    <property type="match status" value="1"/>
</dbReference>
<dbReference type="Pfam" id="PF13426">
    <property type="entry name" value="PAS_9"/>
    <property type="match status" value="2"/>
</dbReference>
<sequence length="744" mass="80051">MLKVEKSAGSTRINKSKRSLRNSADNLDKLITTEVFGEPTSKPWETQSRPPAALPTQEAFLVLEDEKTCESVEVLLACTAICDPNERGCPLLFTSKGYEQLVGSNKEQLAGRPCLQDVSTSGGAEASLADALQGKAHLSVEVACAKSDGSRFQDIVSVVPHLDRMGNLMHQILVHGEVDAKGVDLATGEEAHISHRQDLVGSLISAIFVTGGSSDAPIVNTSPGFQELLGYGDSDVQGMCCLCVCGPETDKKAMKAAITAQRAGQAGATKLLCYRKDGTPFWGELFNFPLGAPPSADDMDSPAPAQLQQQHLCILVDVTSNKQKRIGRYAMGKVIGKGAFGIVRLGQNTATGEKVAIKTIDASSFRSIAQIEQVQDEINVLSGLKHPNIIRLLDMHFAANIFYFVMEFASGGSLIEYVRKQEGHRLQEAEAKRIFEQVIDAVDYCHRRRVIHRDLKPENILLDDSGNVKVADFGLAGITTPFSGNLRSACGTPEFTAPEIVRGKEYDGSSVDIWSLGVILYELMQGHLPFKAPTQSGLFKSIVAGTYAPLPEAASPECRNLVAKMLTGNAEKRITMDEIRRHPWLLGTSAEEMRLLGRSMSISGGTLGRTGSLPTHLQSSLHLVIPDTFKAVSSSVSSSWSPQDDEQDAPRYILPVRDEDSSAGAEPAAPVLEMPPRHLNKQSSNKGRRKSLDSQRPRAQSGASLEAEGAPLVPRSPASFSRPAAGEPAKAAKSAGSSTGERRS</sequence>
<evidence type="ECO:0000313" key="14">
    <source>
        <dbReference type="EMBL" id="KAK9815615.1"/>
    </source>
</evidence>
<evidence type="ECO:0000256" key="11">
    <source>
        <dbReference type="PROSITE-ProRule" id="PRU10141"/>
    </source>
</evidence>
<evidence type="ECO:0000256" key="7">
    <source>
        <dbReference type="ARBA" id="ARBA00022840"/>
    </source>
</evidence>
<dbReference type="SUPFAM" id="SSF56112">
    <property type="entry name" value="Protein kinase-like (PK-like)"/>
    <property type="match status" value="1"/>
</dbReference>
<feature type="binding site" evidence="9">
    <location>
        <begin position="407"/>
        <end position="409"/>
    </location>
    <ligand>
        <name>ATP</name>
        <dbReference type="ChEBI" id="CHEBI:30616"/>
    </ligand>
</feature>
<name>A0AAW1Q464_9CHLO</name>
<dbReference type="Gene3D" id="3.30.450.20">
    <property type="entry name" value="PAS domain"/>
    <property type="match status" value="2"/>
</dbReference>
<feature type="region of interest" description="Disordered" evidence="12">
    <location>
        <begin position="1"/>
        <end position="20"/>
    </location>
</feature>
<feature type="binding site" evidence="9 11">
    <location>
        <position position="358"/>
    </location>
    <ligand>
        <name>ATP</name>
        <dbReference type="ChEBI" id="CHEBI:30616"/>
    </ligand>
</feature>
<evidence type="ECO:0000256" key="2">
    <source>
        <dbReference type="ARBA" id="ARBA00022543"/>
    </source>
</evidence>
<evidence type="ECO:0000256" key="12">
    <source>
        <dbReference type="SAM" id="MobiDB-lite"/>
    </source>
</evidence>
<dbReference type="InterPro" id="IPR011009">
    <property type="entry name" value="Kinase-like_dom_sf"/>
</dbReference>
<accession>A0AAW1Q464</accession>
<dbReference type="PROSITE" id="PS50011">
    <property type="entry name" value="PROTEIN_KINASE_DOM"/>
    <property type="match status" value="1"/>
</dbReference>
<reference evidence="14 15" key="1">
    <citation type="journal article" date="2024" name="Nat. Commun.">
        <title>Phylogenomics reveals the evolutionary origins of lichenization in chlorophyte algae.</title>
        <authorList>
            <person name="Puginier C."/>
            <person name="Libourel C."/>
            <person name="Otte J."/>
            <person name="Skaloud P."/>
            <person name="Haon M."/>
            <person name="Grisel S."/>
            <person name="Petersen M."/>
            <person name="Berrin J.G."/>
            <person name="Delaux P.M."/>
            <person name="Dal Grande F."/>
            <person name="Keller J."/>
        </authorList>
    </citation>
    <scope>NUCLEOTIDE SEQUENCE [LARGE SCALE GENOMIC DNA]</scope>
    <source>
        <strain evidence="14 15">SAG 2043</strain>
    </source>
</reference>
<dbReference type="FunFam" id="1.10.510.10:FF:000571">
    <property type="entry name" value="Maternal embryonic leucine zipper kinase"/>
    <property type="match status" value="1"/>
</dbReference>
<dbReference type="PANTHER" id="PTHR24350">
    <property type="entry name" value="SERINE/THREONINE-PROTEIN KINASE IAL-RELATED"/>
    <property type="match status" value="1"/>
</dbReference>
<gene>
    <name evidence="14" type="ORF">WJX72_006892</name>
</gene>
<keyword evidence="4" id="KW-0808">Transferase</keyword>
<keyword evidence="1" id="KW-0723">Serine/threonine-protein kinase</keyword>
<dbReference type="AlphaFoldDB" id="A0AAW1Q464"/>
<dbReference type="EMBL" id="JALJOR010000006">
    <property type="protein sequence ID" value="KAK9815615.1"/>
    <property type="molecule type" value="Genomic_DNA"/>
</dbReference>
<organism evidence="14 15">
    <name type="scientific">[Myrmecia] bisecta</name>
    <dbReference type="NCBI Taxonomy" id="41462"/>
    <lineage>
        <taxon>Eukaryota</taxon>
        <taxon>Viridiplantae</taxon>
        <taxon>Chlorophyta</taxon>
        <taxon>core chlorophytes</taxon>
        <taxon>Trebouxiophyceae</taxon>
        <taxon>Trebouxiales</taxon>
        <taxon>Trebouxiaceae</taxon>
        <taxon>Myrmecia</taxon>
    </lineage>
</organism>
<evidence type="ECO:0000256" key="9">
    <source>
        <dbReference type="PIRSR" id="PIRSR630616-2"/>
    </source>
</evidence>
<protein>
    <recommendedName>
        <fullName evidence="13">Protein kinase domain-containing protein</fullName>
    </recommendedName>
</protein>
<keyword evidence="7 9" id="KW-0067">ATP-binding</keyword>
<evidence type="ECO:0000256" key="5">
    <source>
        <dbReference type="ARBA" id="ARBA00022741"/>
    </source>
</evidence>
<feature type="domain" description="Protein kinase" evidence="13">
    <location>
        <begin position="329"/>
        <end position="585"/>
    </location>
</feature>
<keyword evidence="5 9" id="KW-0547">Nucleotide-binding</keyword>
<evidence type="ECO:0000313" key="15">
    <source>
        <dbReference type="Proteomes" id="UP001489004"/>
    </source>
</evidence>
<keyword evidence="2" id="KW-0675">Receptor</keyword>
<feature type="binding site" evidence="9">
    <location>
        <begin position="458"/>
        <end position="459"/>
    </location>
    <ligand>
        <name>ATP</name>
        <dbReference type="ChEBI" id="CHEBI:30616"/>
    </ligand>
</feature>
<dbReference type="SMART" id="SM00220">
    <property type="entry name" value="S_TKc"/>
    <property type="match status" value="1"/>
</dbReference>
<evidence type="ECO:0000256" key="4">
    <source>
        <dbReference type="ARBA" id="ARBA00022679"/>
    </source>
</evidence>
<feature type="cross-link" description="Glycyl lysine isopeptide (Lys-Gly) (interchain with G-Cter in SUMO2)" evidence="10">
    <location>
        <position position="456"/>
    </location>
</feature>
<dbReference type="InterPro" id="IPR035965">
    <property type="entry name" value="PAS-like_dom_sf"/>
</dbReference>
<evidence type="ECO:0000256" key="10">
    <source>
        <dbReference type="PIRSR" id="PIRSR630616-3"/>
    </source>
</evidence>
<feature type="active site" description="Proton acceptor" evidence="8">
    <location>
        <position position="454"/>
    </location>
</feature>
<proteinExistence type="predicted"/>
<evidence type="ECO:0000259" key="13">
    <source>
        <dbReference type="PROSITE" id="PS50011"/>
    </source>
</evidence>
<dbReference type="PROSITE" id="PS00107">
    <property type="entry name" value="PROTEIN_KINASE_ATP"/>
    <property type="match status" value="1"/>
</dbReference>
<dbReference type="Proteomes" id="UP001489004">
    <property type="component" value="Unassembled WGS sequence"/>
</dbReference>
<keyword evidence="3" id="KW-0716">Sensory transduction</keyword>
<feature type="region of interest" description="Disordered" evidence="12">
    <location>
        <begin position="658"/>
        <end position="744"/>
    </location>
</feature>
<dbReference type="GO" id="GO:0005524">
    <property type="term" value="F:ATP binding"/>
    <property type="evidence" value="ECO:0007669"/>
    <property type="project" value="UniProtKB-UniRule"/>
</dbReference>
<evidence type="ECO:0000256" key="1">
    <source>
        <dbReference type="ARBA" id="ARBA00022527"/>
    </source>
</evidence>
<dbReference type="InterPro" id="IPR000014">
    <property type="entry name" value="PAS"/>
</dbReference>
<dbReference type="InterPro" id="IPR030616">
    <property type="entry name" value="Aur-like"/>
</dbReference>
<dbReference type="SUPFAM" id="SSF55785">
    <property type="entry name" value="PYP-like sensor domain (PAS domain)"/>
    <property type="match status" value="2"/>
</dbReference>
<comment type="caution">
    <text evidence="14">The sequence shown here is derived from an EMBL/GenBank/DDBJ whole genome shotgun (WGS) entry which is preliminary data.</text>
</comment>
<dbReference type="InterPro" id="IPR017441">
    <property type="entry name" value="Protein_kinase_ATP_BS"/>
</dbReference>
<dbReference type="CDD" id="cd14003">
    <property type="entry name" value="STKc_AMPK-like"/>
    <property type="match status" value="1"/>
</dbReference>
<dbReference type="GO" id="GO:0009881">
    <property type="term" value="F:photoreceptor activity"/>
    <property type="evidence" value="ECO:0007669"/>
    <property type="project" value="UniProtKB-KW"/>
</dbReference>
<evidence type="ECO:0000256" key="3">
    <source>
        <dbReference type="ARBA" id="ARBA00022606"/>
    </source>
</evidence>
<dbReference type="FunFam" id="3.30.200.20:FF:000042">
    <property type="entry name" value="Aurora kinase A"/>
    <property type="match status" value="1"/>
</dbReference>
<keyword evidence="6" id="KW-0418">Kinase</keyword>
<evidence type="ECO:0000256" key="6">
    <source>
        <dbReference type="ARBA" id="ARBA00022777"/>
    </source>
</evidence>
<dbReference type="Pfam" id="PF00069">
    <property type="entry name" value="Pkinase"/>
    <property type="match status" value="1"/>
</dbReference>